<dbReference type="EMBL" id="CM044706">
    <property type="protein sequence ID" value="KAI5660249.1"/>
    <property type="molecule type" value="Genomic_DNA"/>
</dbReference>
<organism evidence="1 2">
    <name type="scientific">Catharanthus roseus</name>
    <name type="common">Madagascar periwinkle</name>
    <name type="synonym">Vinca rosea</name>
    <dbReference type="NCBI Taxonomy" id="4058"/>
    <lineage>
        <taxon>Eukaryota</taxon>
        <taxon>Viridiplantae</taxon>
        <taxon>Streptophyta</taxon>
        <taxon>Embryophyta</taxon>
        <taxon>Tracheophyta</taxon>
        <taxon>Spermatophyta</taxon>
        <taxon>Magnoliopsida</taxon>
        <taxon>eudicotyledons</taxon>
        <taxon>Gunneridae</taxon>
        <taxon>Pentapetalae</taxon>
        <taxon>asterids</taxon>
        <taxon>lamiids</taxon>
        <taxon>Gentianales</taxon>
        <taxon>Apocynaceae</taxon>
        <taxon>Rauvolfioideae</taxon>
        <taxon>Vinceae</taxon>
        <taxon>Catharanthinae</taxon>
        <taxon>Catharanthus</taxon>
    </lineage>
</organism>
<accession>A0ACC0AHF3</accession>
<gene>
    <name evidence="1" type="ORF">M9H77_29042</name>
</gene>
<evidence type="ECO:0000313" key="1">
    <source>
        <dbReference type="EMBL" id="KAI5660249.1"/>
    </source>
</evidence>
<reference evidence="2" key="1">
    <citation type="journal article" date="2023" name="Nat. Plants">
        <title>Single-cell RNA sequencing provides a high-resolution roadmap for understanding the multicellular compartmentation of specialized metabolism.</title>
        <authorList>
            <person name="Sun S."/>
            <person name="Shen X."/>
            <person name="Li Y."/>
            <person name="Li Y."/>
            <person name="Wang S."/>
            <person name="Li R."/>
            <person name="Zhang H."/>
            <person name="Shen G."/>
            <person name="Guo B."/>
            <person name="Wei J."/>
            <person name="Xu J."/>
            <person name="St-Pierre B."/>
            <person name="Chen S."/>
            <person name="Sun C."/>
        </authorList>
    </citation>
    <scope>NUCLEOTIDE SEQUENCE [LARGE SCALE GENOMIC DNA]</scope>
</reference>
<protein>
    <submittedName>
        <fullName evidence="1">Uncharacterized protein</fullName>
    </submittedName>
</protein>
<comment type="caution">
    <text evidence="1">The sequence shown here is derived from an EMBL/GenBank/DDBJ whole genome shotgun (WGS) entry which is preliminary data.</text>
</comment>
<evidence type="ECO:0000313" key="2">
    <source>
        <dbReference type="Proteomes" id="UP001060085"/>
    </source>
</evidence>
<name>A0ACC0AHF3_CATRO</name>
<keyword evidence="2" id="KW-1185">Reference proteome</keyword>
<sequence length="141" mass="15715">MGSGKKKIEIKKIEKESRRMVTFSKRRKGLFKKADELCSKTGAKIAIVVISASGKPYPYGDIEAIDATLNISGGGGGNIKAYGENTNYGTHSRSNNMSLKKWLNEINVEQCHDIEKLLILKKELEEAKETILRAQVESWTL</sequence>
<dbReference type="Proteomes" id="UP001060085">
    <property type="component" value="Linkage Group LG06"/>
</dbReference>
<proteinExistence type="predicted"/>